<dbReference type="SMART" id="SM00650">
    <property type="entry name" value="rADc"/>
    <property type="match status" value="1"/>
</dbReference>
<dbReference type="EC" id="2.1.1.182" evidence="8"/>
<keyword evidence="2" id="KW-0698">rRNA processing</keyword>
<dbReference type="InterPro" id="IPR011530">
    <property type="entry name" value="rRNA_adenine_dimethylase"/>
</dbReference>
<evidence type="ECO:0000256" key="6">
    <source>
        <dbReference type="ARBA" id="ARBA00022884"/>
    </source>
</evidence>
<name>A0A3B1A2M2_9ZZZZ</name>
<keyword evidence="1" id="KW-0963">Cytoplasm</keyword>
<evidence type="ECO:0000256" key="5">
    <source>
        <dbReference type="ARBA" id="ARBA00022691"/>
    </source>
</evidence>
<keyword evidence="6" id="KW-0694">RNA-binding</keyword>
<dbReference type="PANTHER" id="PTHR11727:SF7">
    <property type="entry name" value="DIMETHYLADENOSINE TRANSFERASE-RELATED"/>
    <property type="match status" value="1"/>
</dbReference>
<dbReference type="Gene3D" id="3.40.50.150">
    <property type="entry name" value="Vaccinia Virus protein VP39"/>
    <property type="match status" value="1"/>
</dbReference>
<keyword evidence="4 8" id="KW-0808">Transferase</keyword>
<dbReference type="FunFam" id="1.10.8.100:FF:000001">
    <property type="entry name" value="Ribosomal RNA small subunit methyltransferase A"/>
    <property type="match status" value="1"/>
</dbReference>
<sequence>MSEFKSPRKRFGQNFLQDQNIINKIISAISPQHNDSIVEIGPGRGALTFPLLDALEQLHVIEIDRDLISWWHEKQIANLKLHELDALKTDICSIYPDQPEHQCRIVGNLPYNISTPLLFHLFKFLPCIKDMHFMLQKEVVERITASPGSKIYGRLSLMTQFYCQTQNLFSVSRHAFSPAPKVESAIVQLIPHTEPSNAPAETFAAIVKQAFSQRRKTIRNSLKGWFNTAQLEALQLDPSARPETLDLDTFKTLARAANNTLTD</sequence>
<dbReference type="InterPro" id="IPR001737">
    <property type="entry name" value="KsgA/Erm"/>
</dbReference>
<dbReference type="PROSITE" id="PS01131">
    <property type="entry name" value="RRNA_A_DIMETH"/>
    <property type="match status" value="1"/>
</dbReference>
<evidence type="ECO:0000256" key="3">
    <source>
        <dbReference type="ARBA" id="ARBA00022603"/>
    </source>
</evidence>
<dbReference type="PROSITE" id="PS51689">
    <property type="entry name" value="SAM_RNA_A_N6_MT"/>
    <property type="match status" value="1"/>
</dbReference>
<dbReference type="GO" id="GO:0003723">
    <property type="term" value="F:RNA binding"/>
    <property type="evidence" value="ECO:0007669"/>
    <property type="project" value="UniProtKB-KW"/>
</dbReference>
<dbReference type="Gene3D" id="1.10.8.100">
    <property type="entry name" value="Ribosomal RNA adenine dimethylase-like, domain 2"/>
    <property type="match status" value="1"/>
</dbReference>
<dbReference type="AlphaFoldDB" id="A0A3B1A2M2"/>
<dbReference type="NCBIfam" id="TIGR00755">
    <property type="entry name" value="ksgA"/>
    <property type="match status" value="1"/>
</dbReference>
<dbReference type="SUPFAM" id="SSF53335">
    <property type="entry name" value="S-adenosyl-L-methionine-dependent methyltransferases"/>
    <property type="match status" value="1"/>
</dbReference>
<dbReference type="GO" id="GO:0005829">
    <property type="term" value="C:cytosol"/>
    <property type="evidence" value="ECO:0007669"/>
    <property type="project" value="TreeGrafter"/>
</dbReference>
<feature type="domain" description="Ribosomal RNA adenine methylase transferase N-terminal" evidence="7">
    <location>
        <begin position="21"/>
        <end position="193"/>
    </location>
</feature>
<evidence type="ECO:0000256" key="4">
    <source>
        <dbReference type="ARBA" id="ARBA00022679"/>
    </source>
</evidence>
<keyword evidence="3 8" id="KW-0489">Methyltransferase</keyword>
<dbReference type="InterPro" id="IPR029063">
    <property type="entry name" value="SAM-dependent_MTases_sf"/>
</dbReference>
<dbReference type="Pfam" id="PF00398">
    <property type="entry name" value="RrnaAD"/>
    <property type="match status" value="1"/>
</dbReference>
<protein>
    <submittedName>
        <fullName evidence="8">SSU rRNA (Adenine(1518)-N(6)/adenine(1519)-N(6))-dimethyltransferase</fullName>
        <ecNumber evidence="8">2.1.1.182</ecNumber>
    </submittedName>
</protein>
<evidence type="ECO:0000313" key="8">
    <source>
        <dbReference type="EMBL" id="VAW93837.1"/>
    </source>
</evidence>
<dbReference type="InterPro" id="IPR020598">
    <property type="entry name" value="rRNA_Ade_methylase_Trfase_N"/>
</dbReference>
<gene>
    <name evidence="8" type="ORF">MNBD_GAMMA21-148</name>
</gene>
<dbReference type="InterPro" id="IPR020596">
    <property type="entry name" value="rRNA_Ade_Mease_Trfase_CS"/>
</dbReference>
<keyword evidence="5" id="KW-0949">S-adenosyl-L-methionine</keyword>
<evidence type="ECO:0000256" key="2">
    <source>
        <dbReference type="ARBA" id="ARBA00022552"/>
    </source>
</evidence>
<accession>A0A3B1A2M2</accession>
<evidence type="ECO:0000256" key="1">
    <source>
        <dbReference type="ARBA" id="ARBA00022490"/>
    </source>
</evidence>
<dbReference type="GO" id="GO:0052908">
    <property type="term" value="F:16S rRNA (adenine(1518)-N(6)/adenine(1519)-N(6))-dimethyltransferase activity"/>
    <property type="evidence" value="ECO:0007669"/>
    <property type="project" value="UniProtKB-EC"/>
</dbReference>
<dbReference type="PANTHER" id="PTHR11727">
    <property type="entry name" value="DIMETHYLADENOSINE TRANSFERASE"/>
    <property type="match status" value="1"/>
</dbReference>
<proteinExistence type="inferred from homology"/>
<organism evidence="8">
    <name type="scientific">hydrothermal vent metagenome</name>
    <dbReference type="NCBI Taxonomy" id="652676"/>
    <lineage>
        <taxon>unclassified sequences</taxon>
        <taxon>metagenomes</taxon>
        <taxon>ecological metagenomes</taxon>
    </lineage>
</organism>
<dbReference type="HAMAP" id="MF_00607">
    <property type="entry name" value="16SrRNA_methyltr_A"/>
    <property type="match status" value="1"/>
</dbReference>
<reference evidence="8" key="1">
    <citation type="submission" date="2018-06" db="EMBL/GenBank/DDBJ databases">
        <authorList>
            <person name="Zhirakovskaya E."/>
        </authorList>
    </citation>
    <scope>NUCLEOTIDE SEQUENCE</scope>
</reference>
<dbReference type="InterPro" id="IPR023165">
    <property type="entry name" value="rRNA_Ade_diMease-like_C"/>
</dbReference>
<dbReference type="EMBL" id="UOFR01000023">
    <property type="protein sequence ID" value="VAW93837.1"/>
    <property type="molecule type" value="Genomic_DNA"/>
</dbReference>
<evidence type="ECO:0000259" key="7">
    <source>
        <dbReference type="SMART" id="SM00650"/>
    </source>
</evidence>